<dbReference type="InterPro" id="IPR036907">
    <property type="entry name" value="5'-Nucleotdase_C_sf"/>
</dbReference>
<dbReference type="InterPro" id="IPR006179">
    <property type="entry name" value="5_nucleotidase/apyrase"/>
</dbReference>
<dbReference type="RefSeq" id="WP_205496883.1">
    <property type="nucleotide sequence ID" value="NZ_JAFHAP010000015.1"/>
</dbReference>
<reference evidence="5" key="1">
    <citation type="journal article" date="2024" name="Int. J. Syst. Evol. Microbiol.">
        <title>Polycladomyces zharkentensis sp. nov., a novel thermophilic cellulose- and starch-degrading member of the Bacillota from a geothermal aquifer in Kazakhstan.</title>
        <authorList>
            <person name="Mashzhan A."/>
            <person name="Kistaubayeva A."/>
            <person name="Javier-Lopez R."/>
            <person name="Bissenova U."/>
            <person name="Bissenbay A."/>
            <person name="Birkeland N.K."/>
        </authorList>
    </citation>
    <scope>NUCLEOTIDE SEQUENCE</scope>
    <source>
        <strain evidence="5">ZKZ2T</strain>
    </source>
</reference>
<dbReference type="Proteomes" id="UP001177120">
    <property type="component" value="Unassembled WGS sequence"/>
</dbReference>
<proteinExistence type="inferred from homology"/>
<dbReference type="PROSITE" id="PS00786">
    <property type="entry name" value="5_NUCLEOTIDASE_2"/>
    <property type="match status" value="1"/>
</dbReference>
<gene>
    <name evidence="5" type="ORF">JQC72_14515</name>
</gene>
<evidence type="ECO:0000313" key="6">
    <source>
        <dbReference type="Proteomes" id="UP001177120"/>
    </source>
</evidence>
<keyword evidence="6" id="KW-1185">Reference proteome</keyword>
<protein>
    <submittedName>
        <fullName evidence="5">5'-nucleotidase C-terminal domain-containing protein</fullName>
    </submittedName>
</protein>
<accession>A0ABS2WN55</accession>
<sequence>MKKRSFRLQRWTGALLACAVLTCAPLLTAADLSPEAHPQPFLMNVQLLGINDFHGQLNVTRNVNGKPAGRGDVLAAYLREREAQNPNTLLVHAGDMAGASAPVSALMQDEPTIEMLNKLKFDVGTVGNHEFDEGVNEMMRLIYGGYHEKTGYFEGADFPYICANVVDEKTKRPILPPSLIKRVNGVPIGFIGVVTKTTPSIVTPSGVKGVLFTDEAEAINREAAKLKKKGVHAIVVLAHEGGFQDAKTGQITGPIADIANKADDDVDVIFAGHSHSYLNGTVDGKLIVQSYSYGTAFSDVDVVIDKRTKDIVAKKGEIITTYQDNVQPDPEIRDLIQYYEEKVAPIVNQTIGTAALTLSKEGNAAGESALGNLIADAQRWKMETDFALMNPGGIRADIEAGEVTWGELYNVQPFSNDLVKMTMTGDQLKRVLEQQWQGDRAKILQISGFTYTWDPSRPVGDRITNLKKTDGTPITPDGRYTVTANSFLAGGGDGFTVFQEPTDKVVGPVDLDALIEYIKQLPQPFSAQIEGRIQLAGQ</sequence>
<keyword evidence="1 2" id="KW-0732">Signal</keyword>
<comment type="similarity">
    <text evidence="2">Belongs to the 5'-nucleotidase family.</text>
</comment>
<dbReference type="InterPro" id="IPR008334">
    <property type="entry name" value="5'-Nucleotdase_C"/>
</dbReference>
<feature type="domain" description="Calcineurin-like phosphoesterase" evidence="3">
    <location>
        <begin position="48"/>
        <end position="277"/>
    </location>
</feature>
<evidence type="ECO:0000256" key="1">
    <source>
        <dbReference type="ARBA" id="ARBA00022729"/>
    </source>
</evidence>
<feature type="chain" id="PRO_5044983176" evidence="2">
    <location>
        <begin position="30"/>
        <end position="538"/>
    </location>
</feature>
<evidence type="ECO:0000256" key="2">
    <source>
        <dbReference type="RuleBase" id="RU362119"/>
    </source>
</evidence>
<keyword evidence="2" id="KW-0378">Hydrolase</keyword>
<name>A0ABS2WN55_9BACL</name>
<keyword evidence="2" id="KW-0547">Nucleotide-binding</keyword>
<dbReference type="PRINTS" id="PR01607">
    <property type="entry name" value="APYRASEFAMLY"/>
</dbReference>
<dbReference type="SUPFAM" id="SSF55816">
    <property type="entry name" value="5'-nucleotidase (syn. UDP-sugar hydrolase), C-terminal domain"/>
    <property type="match status" value="1"/>
</dbReference>
<feature type="signal peptide" evidence="2">
    <location>
        <begin position="1"/>
        <end position="29"/>
    </location>
</feature>
<dbReference type="InterPro" id="IPR004843">
    <property type="entry name" value="Calcineurin-like_PHP"/>
</dbReference>
<dbReference type="Pfam" id="PF02872">
    <property type="entry name" value="5_nucleotid_C"/>
    <property type="match status" value="1"/>
</dbReference>
<feature type="domain" description="5'-Nucleotidase C-terminal" evidence="4">
    <location>
        <begin position="351"/>
        <end position="500"/>
    </location>
</feature>
<comment type="caution">
    <text evidence="5">The sequence shown here is derived from an EMBL/GenBank/DDBJ whole genome shotgun (WGS) entry which is preliminary data.</text>
</comment>
<dbReference type="EMBL" id="JAFHAP010000015">
    <property type="protein sequence ID" value="MBN2910710.1"/>
    <property type="molecule type" value="Genomic_DNA"/>
</dbReference>
<dbReference type="Gene3D" id="3.60.21.10">
    <property type="match status" value="1"/>
</dbReference>
<dbReference type="PANTHER" id="PTHR11575:SF24">
    <property type="entry name" value="5'-NUCLEOTIDASE"/>
    <property type="match status" value="1"/>
</dbReference>
<dbReference type="Pfam" id="PF00149">
    <property type="entry name" value="Metallophos"/>
    <property type="match status" value="1"/>
</dbReference>
<evidence type="ECO:0000313" key="5">
    <source>
        <dbReference type="EMBL" id="MBN2910710.1"/>
    </source>
</evidence>
<dbReference type="Gene3D" id="3.90.780.10">
    <property type="entry name" value="5'-Nucleotidase, C-terminal domain"/>
    <property type="match status" value="1"/>
</dbReference>
<dbReference type="InterPro" id="IPR029052">
    <property type="entry name" value="Metallo-depent_PP-like"/>
</dbReference>
<dbReference type="InterPro" id="IPR006146">
    <property type="entry name" value="5'-Nucleotdase_CS"/>
</dbReference>
<evidence type="ECO:0000259" key="3">
    <source>
        <dbReference type="Pfam" id="PF00149"/>
    </source>
</evidence>
<evidence type="ECO:0000259" key="4">
    <source>
        <dbReference type="Pfam" id="PF02872"/>
    </source>
</evidence>
<dbReference type="SUPFAM" id="SSF56300">
    <property type="entry name" value="Metallo-dependent phosphatases"/>
    <property type="match status" value="1"/>
</dbReference>
<dbReference type="PANTHER" id="PTHR11575">
    <property type="entry name" value="5'-NUCLEOTIDASE-RELATED"/>
    <property type="match status" value="1"/>
</dbReference>
<organism evidence="5 6">
    <name type="scientific">Polycladomyces zharkentensis</name>
    <dbReference type="NCBI Taxonomy" id="2807616"/>
    <lineage>
        <taxon>Bacteria</taxon>
        <taxon>Bacillati</taxon>
        <taxon>Bacillota</taxon>
        <taxon>Bacilli</taxon>
        <taxon>Bacillales</taxon>
        <taxon>Thermoactinomycetaceae</taxon>
        <taxon>Polycladomyces</taxon>
    </lineage>
</organism>